<dbReference type="EMBL" id="JBHSMI010000015">
    <property type="protein sequence ID" value="MFC5402734.1"/>
    <property type="molecule type" value="Genomic_DNA"/>
</dbReference>
<comment type="caution">
    <text evidence="2">The sequence shown here is derived from an EMBL/GenBank/DDBJ whole genome shotgun (WGS) entry which is preliminary data.</text>
</comment>
<feature type="chain" id="PRO_5047461142" evidence="1">
    <location>
        <begin position="20"/>
        <end position="129"/>
    </location>
</feature>
<evidence type="ECO:0000256" key="1">
    <source>
        <dbReference type="SAM" id="SignalP"/>
    </source>
</evidence>
<name>A0ABW0HNS9_9BACL</name>
<dbReference type="Gene3D" id="2.60.40.420">
    <property type="entry name" value="Cupredoxins - blue copper proteins"/>
    <property type="match status" value="1"/>
</dbReference>
<evidence type="ECO:0000313" key="2">
    <source>
        <dbReference type="EMBL" id="MFC5402734.1"/>
    </source>
</evidence>
<keyword evidence="3" id="KW-1185">Reference proteome</keyword>
<sequence>MYKKIAMFLTLAALALTLAACGGNKNNNAEPSGSAGASSPAAEASQELVINATSWEFDKAEYTMPKDTPVKLTLNNTKGAHGIEIKGQDFEIHGNKSKVITLPAGTYEIHCSIMCGAGHKKMVSKLVVS</sequence>
<dbReference type="InterPro" id="IPR008972">
    <property type="entry name" value="Cupredoxin"/>
</dbReference>
<keyword evidence="1" id="KW-0732">Signal</keyword>
<organism evidence="2 3">
    <name type="scientific">Cohnella soli</name>
    <dbReference type="NCBI Taxonomy" id="425005"/>
    <lineage>
        <taxon>Bacteria</taxon>
        <taxon>Bacillati</taxon>
        <taxon>Bacillota</taxon>
        <taxon>Bacilli</taxon>
        <taxon>Bacillales</taxon>
        <taxon>Paenibacillaceae</taxon>
        <taxon>Cohnella</taxon>
    </lineage>
</organism>
<dbReference type="RefSeq" id="WP_378131466.1">
    <property type="nucleotide sequence ID" value="NZ_JBHSMI010000015.1"/>
</dbReference>
<dbReference type="SUPFAM" id="SSF49503">
    <property type="entry name" value="Cupredoxins"/>
    <property type="match status" value="1"/>
</dbReference>
<reference evidence="3" key="1">
    <citation type="journal article" date="2019" name="Int. J. Syst. Evol. Microbiol.">
        <title>The Global Catalogue of Microorganisms (GCM) 10K type strain sequencing project: providing services to taxonomists for standard genome sequencing and annotation.</title>
        <authorList>
            <consortium name="The Broad Institute Genomics Platform"/>
            <consortium name="The Broad Institute Genome Sequencing Center for Infectious Disease"/>
            <person name="Wu L."/>
            <person name="Ma J."/>
        </authorList>
    </citation>
    <scope>NUCLEOTIDE SEQUENCE [LARGE SCALE GENOMIC DNA]</scope>
    <source>
        <strain evidence="3">CGMCC 1.18575</strain>
    </source>
</reference>
<feature type="signal peptide" evidence="1">
    <location>
        <begin position="1"/>
        <end position="19"/>
    </location>
</feature>
<dbReference type="PROSITE" id="PS51257">
    <property type="entry name" value="PROKAR_LIPOPROTEIN"/>
    <property type="match status" value="1"/>
</dbReference>
<proteinExistence type="predicted"/>
<evidence type="ECO:0000313" key="3">
    <source>
        <dbReference type="Proteomes" id="UP001596113"/>
    </source>
</evidence>
<gene>
    <name evidence="2" type="ORF">ACFPOF_08270</name>
</gene>
<accession>A0ABW0HNS9</accession>
<protein>
    <submittedName>
        <fullName evidence="2">Cytochrome C oxidase subunit II</fullName>
    </submittedName>
</protein>
<dbReference type="Proteomes" id="UP001596113">
    <property type="component" value="Unassembled WGS sequence"/>
</dbReference>